<dbReference type="InterPro" id="IPR053151">
    <property type="entry name" value="RNase_H-like"/>
</dbReference>
<dbReference type="SUPFAM" id="SSF53098">
    <property type="entry name" value="Ribonuclease H-like"/>
    <property type="match status" value="1"/>
</dbReference>
<accession>A0AAF0ZU25</accession>
<dbReference type="InterPro" id="IPR012337">
    <property type="entry name" value="RNaseH-like_sf"/>
</dbReference>
<dbReference type="InterPro" id="IPR036397">
    <property type="entry name" value="RNaseH_sf"/>
</dbReference>
<dbReference type="Gene3D" id="3.30.420.10">
    <property type="entry name" value="Ribonuclease H-like superfamily/Ribonuclease H"/>
    <property type="match status" value="1"/>
</dbReference>
<protein>
    <recommendedName>
        <fullName evidence="1">RNase H type-1 domain-containing protein</fullName>
    </recommendedName>
</protein>
<gene>
    <name evidence="2" type="ORF">MTR67_045752</name>
</gene>
<dbReference type="PANTHER" id="PTHR47723:SF19">
    <property type="entry name" value="POLYNUCLEOTIDYL TRANSFERASE, RIBONUCLEASE H-LIKE SUPERFAMILY PROTEIN"/>
    <property type="match status" value="1"/>
</dbReference>
<proteinExistence type="predicted"/>
<dbReference type="Proteomes" id="UP001234989">
    <property type="component" value="Chromosome 10"/>
</dbReference>
<dbReference type="InterPro" id="IPR044730">
    <property type="entry name" value="RNase_H-like_dom_plant"/>
</dbReference>
<evidence type="ECO:0000313" key="2">
    <source>
        <dbReference type="EMBL" id="WMV52367.1"/>
    </source>
</evidence>
<dbReference type="CDD" id="cd06222">
    <property type="entry name" value="RNase_H_like"/>
    <property type="match status" value="1"/>
</dbReference>
<reference evidence="2" key="1">
    <citation type="submission" date="2023-08" db="EMBL/GenBank/DDBJ databases">
        <title>A de novo genome assembly of Solanum verrucosum Schlechtendal, a Mexican diploid species geographically isolated from the other diploid A-genome species in potato relatives.</title>
        <authorList>
            <person name="Hosaka K."/>
        </authorList>
    </citation>
    <scope>NUCLEOTIDE SEQUENCE</scope>
    <source>
        <tissue evidence="2">Young leaves</tissue>
    </source>
</reference>
<evidence type="ECO:0000313" key="3">
    <source>
        <dbReference type="Proteomes" id="UP001234989"/>
    </source>
</evidence>
<sequence length="152" mass="17062">MVKVGTGGVIRNHSGQWITGFACTTIVESAYHVELLSLLHGLTLAKTKNIKKVLVKTDSQVLLNSLYLYSNIRADCRSLLQQLEGPTLHHTLREANRVAEYGRKSKDPTMIINKLYILDASLSFAANILERDANVTASDQFPFPFVWIILYK</sequence>
<dbReference type="AlphaFoldDB" id="A0AAF0ZU25"/>
<dbReference type="GO" id="GO:0004523">
    <property type="term" value="F:RNA-DNA hybrid ribonuclease activity"/>
    <property type="evidence" value="ECO:0007669"/>
    <property type="project" value="InterPro"/>
</dbReference>
<dbReference type="PANTHER" id="PTHR47723">
    <property type="entry name" value="OS05G0353850 PROTEIN"/>
    <property type="match status" value="1"/>
</dbReference>
<feature type="domain" description="RNase H type-1" evidence="1">
    <location>
        <begin position="5"/>
        <end position="100"/>
    </location>
</feature>
<dbReference type="InterPro" id="IPR002156">
    <property type="entry name" value="RNaseH_domain"/>
</dbReference>
<organism evidence="2 3">
    <name type="scientific">Solanum verrucosum</name>
    <dbReference type="NCBI Taxonomy" id="315347"/>
    <lineage>
        <taxon>Eukaryota</taxon>
        <taxon>Viridiplantae</taxon>
        <taxon>Streptophyta</taxon>
        <taxon>Embryophyta</taxon>
        <taxon>Tracheophyta</taxon>
        <taxon>Spermatophyta</taxon>
        <taxon>Magnoliopsida</taxon>
        <taxon>eudicotyledons</taxon>
        <taxon>Gunneridae</taxon>
        <taxon>Pentapetalae</taxon>
        <taxon>asterids</taxon>
        <taxon>lamiids</taxon>
        <taxon>Solanales</taxon>
        <taxon>Solanaceae</taxon>
        <taxon>Solanoideae</taxon>
        <taxon>Solaneae</taxon>
        <taxon>Solanum</taxon>
    </lineage>
</organism>
<dbReference type="PROSITE" id="PS51257">
    <property type="entry name" value="PROKAR_LIPOPROTEIN"/>
    <property type="match status" value="1"/>
</dbReference>
<evidence type="ECO:0000259" key="1">
    <source>
        <dbReference type="Pfam" id="PF13456"/>
    </source>
</evidence>
<keyword evidence="3" id="KW-1185">Reference proteome</keyword>
<dbReference type="GO" id="GO:0003676">
    <property type="term" value="F:nucleic acid binding"/>
    <property type="evidence" value="ECO:0007669"/>
    <property type="project" value="InterPro"/>
</dbReference>
<name>A0AAF0ZU25_SOLVR</name>
<dbReference type="Pfam" id="PF13456">
    <property type="entry name" value="RVT_3"/>
    <property type="match status" value="1"/>
</dbReference>
<dbReference type="EMBL" id="CP133621">
    <property type="protein sequence ID" value="WMV52367.1"/>
    <property type="molecule type" value="Genomic_DNA"/>
</dbReference>